<keyword evidence="2 14" id="KW-0813">Transport</keyword>
<keyword evidence="3 14" id="KW-1003">Cell membrane</keyword>
<evidence type="ECO:0000256" key="2">
    <source>
        <dbReference type="ARBA" id="ARBA00022448"/>
    </source>
</evidence>
<feature type="transmembrane region" description="Helical" evidence="14">
    <location>
        <begin position="102"/>
        <end position="124"/>
    </location>
</feature>
<keyword evidence="12 14" id="KW-0472">Membrane</keyword>
<dbReference type="PANTHER" id="PTHR30586">
    <property type="entry name" value="ELECTRON TRANSPORT COMPLEX PROTEIN RNFE"/>
    <property type="match status" value="1"/>
</dbReference>
<evidence type="ECO:0000256" key="8">
    <source>
        <dbReference type="ARBA" id="ARBA00023027"/>
    </source>
</evidence>
<dbReference type="GO" id="GO:0012505">
    <property type="term" value="C:endomembrane system"/>
    <property type="evidence" value="ECO:0007669"/>
    <property type="project" value="UniProtKB-SubCell"/>
</dbReference>
<feature type="transmembrane region" description="Helical" evidence="14">
    <location>
        <begin position="75"/>
        <end position="96"/>
    </location>
</feature>
<dbReference type="InterPro" id="IPR003667">
    <property type="entry name" value="NqrDE/RnfAE"/>
</dbReference>
<evidence type="ECO:0000256" key="1">
    <source>
        <dbReference type="ARBA" id="ARBA00004127"/>
    </source>
</evidence>
<evidence type="ECO:0000256" key="12">
    <source>
        <dbReference type="ARBA" id="ARBA00023136"/>
    </source>
</evidence>
<keyword evidence="7 14" id="KW-1133">Transmembrane helix</keyword>
<feature type="transmembrane region" description="Helical" evidence="14">
    <location>
        <begin position="176"/>
        <end position="198"/>
    </location>
</feature>
<dbReference type="GO" id="GO:0005886">
    <property type="term" value="C:plasma membrane"/>
    <property type="evidence" value="ECO:0007669"/>
    <property type="project" value="UniProtKB-SubCell"/>
</dbReference>
<evidence type="ECO:0000256" key="11">
    <source>
        <dbReference type="ARBA" id="ARBA00023075"/>
    </source>
</evidence>
<organism evidence="15 16">
    <name type="scientific">Candidatus Parabacteroides intestinigallinarum</name>
    <dbReference type="NCBI Taxonomy" id="2838722"/>
    <lineage>
        <taxon>Bacteria</taxon>
        <taxon>Pseudomonadati</taxon>
        <taxon>Bacteroidota</taxon>
        <taxon>Bacteroidia</taxon>
        <taxon>Bacteroidales</taxon>
        <taxon>Tannerellaceae</taxon>
        <taxon>Parabacteroides</taxon>
    </lineage>
</organism>
<reference evidence="15" key="1">
    <citation type="journal article" date="2021" name="PeerJ">
        <title>Extensive microbial diversity within the chicken gut microbiome revealed by metagenomics and culture.</title>
        <authorList>
            <person name="Gilroy R."/>
            <person name="Ravi A."/>
            <person name="Getino M."/>
            <person name="Pursley I."/>
            <person name="Horton D.L."/>
            <person name="Alikhan N.F."/>
            <person name="Baker D."/>
            <person name="Gharbi K."/>
            <person name="Hall N."/>
            <person name="Watson M."/>
            <person name="Adriaenssens E.M."/>
            <person name="Foster-Nyarko E."/>
            <person name="Jarju S."/>
            <person name="Secka A."/>
            <person name="Antonio M."/>
            <person name="Oren A."/>
            <person name="Chaudhuri R.R."/>
            <person name="La Ragione R."/>
            <person name="Hildebrand F."/>
            <person name="Pallen M.J."/>
        </authorList>
    </citation>
    <scope>NUCLEOTIDE SEQUENCE</scope>
    <source>
        <strain evidence="15">ChiHecec2B26-12326</strain>
    </source>
</reference>
<dbReference type="Proteomes" id="UP000823847">
    <property type="component" value="Unassembled WGS sequence"/>
</dbReference>
<feature type="transmembrane region" description="Helical" evidence="14">
    <location>
        <begin position="136"/>
        <end position="156"/>
    </location>
</feature>
<comment type="function">
    <text evidence="14">NQR complex catalyzes the reduction of ubiquinone-1 to ubiquinol by two successive reactions, coupled with the transport of Na(+) ions from the cytoplasm to the periplasm. NqrA to NqrE are probably involved in the second step, the conversion of ubisemiquinone to ubiquinol.</text>
</comment>
<comment type="subunit">
    <text evidence="14">Composed of six subunits; NqrA, NqrB, NqrC, NqrD, NqrE and NqrF.</text>
</comment>
<evidence type="ECO:0000256" key="4">
    <source>
        <dbReference type="ARBA" id="ARBA00022519"/>
    </source>
</evidence>
<accession>A0A9D1XQ25</accession>
<reference evidence="15" key="2">
    <citation type="submission" date="2021-04" db="EMBL/GenBank/DDBJ databases">
        <authorList>
            <person name="Gilroy R."/>
        </authorList>
    </citation>
    <scope>NUCLEOTIDE SEQUENCE</scope>
    <source>
        <strain evidence="15">ChiHecec2B26-12326</strain>
    </source>
</reference>
<evidence type="ECO:0000256" key="6">
    <source>
        <dbReference type="ARBA" id="ARBA00022967"/>
    </source>
</evidence>
<dbReference type="PANTHER" id="PTHR30586:SF1">
    <property type="entry name" value="NA(+)-TRANSLOCATING NADH-QUINONE REDUCTASE SUBUNIT D"/>
    <property type="match status" value="1"/>
</dbReference>
<comment type="similarity">
    <text evidence="14">Belongs to the NqrDE/RnfAE family.</text>
</comment>
<dbReference type="Pfam" id="PF02508">
    <property type="entry name" value="Rnf-Nqr"/>
    <property type="match status" value="1"/>
</dbReference>
<gene>
    <name evidence="14" type="primary">nqrD</name>
    <name evidence="15" type="ORF">H9848_02135</name>
</gene>
<feature type="transmembrane region" description="Helical" evidence="14">
    <location>
        <begin position="42"/>
        <end position="63"/>
    </location>
</feature>
<dbReference type="PIRSF" id="PIRSF006102">
    <property type="entry name" value="NQR_DE"/>
    <property type="match status" value="1"/>
</dbReference>
<comment type="caution">
    <text evidence="15">The sequence shown here is derived from an EMBL/GenBank/DDBJ whole genome shotgun (WGS) entry which is preliminary data.</text>
</comment>
<dbReference type="InterPro" id="IPR011292">
    <property type="entry name" value="NqrD"/>
</dbReference>
<comment type="subcellular location">
    <subcellularLocation>
        <location evidence="14">Cell membrane</location>
        <topology evidence="14">Multi-pass membrane protein</topology>
    </subcellularLocation>
    <subcellularLocation>
        <location evidence="1">Endomembrane system</location>
        <topology evidence="1">Multi-pass membrane protein</topology>
    </subcellularLocation>
</comment>
<dbReference type="NCBIfam" id="TIGR01939">
    <property type="entry name" value="nqrD"/>
    <property type="match status" value="1"/>
</dbReference>
<dbReference type="HAMAP" id="MF_00428">
    <property type="entry name" value="NqrD"/>
    <property type="match status" value="1"/>
</dbReference>
<evidence type="ECO:0000313" key="15">
    <source>
        <dbReference type="EMBL" id="HIX85394.1"/>
    </source>
</evidence>
<dbReference type="AlphaFoldDB" id="A0A9D1XQ25"/>
<dbReference type="GO" id="GO:0016655">
    <property type="term" value="F:oxidoreductase activity, acting on NAD(P)H, quinone or similar compound as acceptor"/>
    <property type="evidence" value="ECO:0007669"/>
    <property type="project" value="UniProtKB-UniRule"/>
</dbReference>
<evidence type="ECO:0000313" key="16">
    <source>
        <dbReference type="Proteomes" id="UP000823847"/>
    </source>
</evidence>
<comment type="catalytic activity">
    <reaction evidence="14">
        <text>a ubiquinone + n Na(+)(in) + NADH + H(+) = a ubiquinol + n Na(+)(out) + NAD(+)</text>
        <dbReference type="Rhea" id="RHEA:47748"/>
        <dbReference type="Rhea" id="RHEA-COMP:9565"/>
        <dbReference type="Rhea" id="RHEA-COMP:9566"/>
        <dbReference type="ChEBI" id="CHEBI:15378"/>
        <dbReference type="ChEBI" id="CHEBI:16389"/>
        <dbReference type="ChEBI" id="CHEBI:17976"/>
        <dbReference type="ChEBI" id="CHEBI:29101"/>
        <dbReference type="ChEBI" id="CHEBI:57540"/>
        <dbReference type="ChEBI" id="CHEBI:57945"/>
        <dbReference type="EC" id="7.2.1.1"/>
    </reaction>
</comment>
<keyword evidence="6 14" id="KW-1278">Translocase</keyword>
<keyword evidence="4" id="KW-0997">Cell inner membrane</keyword>
<evidence type="ECO:0000256" key="9">
    <source>
        <dbReference type="ARBA" id="ARBA00023053"/>
    </source>
</evidence>
<evidence type="ECO:0000256" key="10">
    <source>
        <dbReference type="ARBA" id="ARBA00023065"/>
    </source>
</evidence>
<evidence type="ECO:0000256" key="7">
    <source>
        <dbReference type="ARBA" id="ARBA00022989"/>
    </source>
</evidence>
<sequence length="209" mass="22615">MGLLSKKNKEVLAGPLSMNNPVIVQMLGICSALAVTSKLEPAIVMGISVTVVVAFANVIISLLRNTIPNRIRIIVQLVVCAALVTIVSEVLKAFAYDVNKQLSVYVGLIITNCILMGRLEAFALGNGPWESFLDGVGNGLGYAIILILVGFVRELFGSGTLLGFQVIPDAFYEMGYVNNGLVILPPMALIIIALIVWYHRSRNKELQEN</sequence>
<evidence type="ECO:0000256" key="3">
    <source>
        <dbReference type="ARBA" id="ARBA00022475"/>
    </source>
</evidence>
<evidence type="ECO:0000256" key="14">
    <source>
        <dbReference type="HAMAP-Rule" id="MF_00428"/>
    </source>
</evidence>
<dbReference type="GO" id="GO:0006814">
    <property type="term" value="P:sodium ion transport"/>
    <property type="evidence" value="ECO:0007669"/>
    <property type="project" value="UniProtKB-UniRule"/>
</dbReference>
<keyword evidence="11 14" id="KW-0830">Ubiquinone</keyword>
<name>A0A9D1XQ25_9BACT</name>
<evidence type="ECO:0000256" key="13">
    <source>
        <dbReference type="ARBA" id="ARBA00023201"/>
    </source>
</evidence>
<proteinExistence type="inferred from homology"/>
<dbReference type="EMBL" id="DXEN01000012">
    <property type="protein sequence ID" value="HIX85394.1"/>
    <property type="molecule type" value="Genomic_DNA"/>
</dbReference>
<keyword evidence="5 14" id="KW-0812">Transmembrane</keyword>
<dbReference type="NCBIfam" id="NF006777">
    <property type="entry name" value="PRK09292.1"/>
    <property type="match status" value="1"/>
</dbReference>
<evidence type="ECO:0000256" key="5">
    <source>
        <dbReference type="ARBA" id="ARBA00022692"/>
    </source>
</evidence>
<keyword evidence="8 14" id="KW-0520">NAD</keyword>
<keyword evidence="13 14" id="KW-0739">Sodium transport</keyword>
<protein>
    <recommendedName>
        <fullName evidence="14">Na(+)-translocating NADH-quinone reductase subunit D</fullName>
        <shortName evidence="14">Na(+)-NQR subunit D</shortName>
        <shortName evidence="14">Na(+)-translocating NQR subunit D</shortName>
        <ecNumber evidence="14">7.2.1.1</ecNumber>
    </recommendedName>
    <alternativeName>
        <fullName evidence="14">NQR complex subunit D</fullName>
    </alternativeName>
    <alternativeName>
        <fullName evidence="14">NQR-1 subunit D</fullName>
    </alternativeName>
</protein>
<keyword evidence="10 14" id="KW-0406">Ion transport</keyword>
<dbReference type="EC" id="7.2.1.1" evidence="14"/>
<keyword evidence="9 14" id="KW-0915">Sodium</keyword>